<evidence type="ECO:0000256" key="1">
    <source>
        <dbReference type="ARBA" id="ARBA00004141"/>
    </source>
</evidence>
<reference evidence="7 8" key="1">
    <citation type="submission" date="2016-11" db="EMBL/GenBank/DDBJ databases">
        <authorList>
            <person name="Varghese N."/>
            <person name="Submissions S."/>
        </authorList>
    </citation>
    <scope>NUCLEOTIDE SEQUENCE [LARGE SCALE GENOMIC DNA]</scope>
    <source>
        <strain evidence="7 8">DSM 21988</strain>
    </source>
</reference>
<evidence type="ECO:0000256" key="5">
    <source>
        <dbReference type="SAM" id="Phobius"/>
    </source>
</evidence>
<dbReference type="EMBL" id="FQZC01000004">
    <property type="protein sequence ID" value="SHJ71503.1"/>
    <property type="molecule type" value="Genomic_DNA"/>
</dbReference>
<dbReference type="RefSeq" id="WP_060608492.1">
    <property type="nucleotide sequence ID" value="NZ_FQZC01000004.1"/>
</dbReference>
<feature type="transmembrane region" description="Helical" evidence="5">
    <location>
        <begin position="179"/>
        <end position="198"/>
    </location>
</feature>
<dbReference type="PANTHER" id="PTHR37422:SF17">
    <property type="entry name" value="O-ANTIGEN LIGASE"/>
    <property type="match status" value="1"/>
</dbReference>
<sequence length="432" mass="46886">MRIARAWLIDPQRNSLYGVAAMTLSVFVFAYSTIFGPISILAYYALWLPLIFVDYRKVLGSVVLAPWIVAFVAVALLSTFWSDAFSTTARASVQFATHALCALIAVNTLSVRNLTRGIVIGVALVLVYSFLFGHYSYDALDGTYSFVGAFSSKNQLGLYASLGVYFGLAAVFILGERGLWRIGCLAGVLFSAYGMVASQSATSILATVATVLVTYGLRVLLAFRPSHRRVILIVAILAVAALVPVLAGAGFADAVLGIFGKDSTLTGRTYLWAQGIAAGNQNPLGGTGYYAYWVQGFPEAERLWYEFYIATRTGFHFHNTYIELYVELGFIGLLVMTFFLYRTLFGHLGAMTRDAHNPTAHLMFGLVTMFVIRSFVEIDIITPYTIGAFLMFYAAGLLVKRRRASAGAQAAAAMTARRGPHSGGSEAVAPAR</sequence>
<comment type="caution">
    <text evidence="7">The sequence shown here is derived from an EMBL/GenBank/DDBJ whole genome shotgun (WGS) entry which is preliminary data.</text>
</comment>
<keyword evidence="2 5" id="KW-0812">Transmembrane</keyword>
<organism evidence="7 8">
    <name type="scientific">Aureimonas altamirensis DSM 21988</name>
    <dbReference type="NCBI Taxonomy" id="1121026"/>
    <lineage>
        <taxon>Bacteria</taxon>
        <taxon>Pseudomonadati</taxon>
        <taxon>Pseudomonadota</taxon>
        <taxon>Alphaproteobacteria</taxon>
        <taxon>Hyphomicrobiales</taxon>
        <taxon>Aurantimonadaceae</taxon>
        <taxon>Aureimonas</taxon>
    </lineage>
</organism>
<evidence type="ECO:0000259" key="6">
    <source>
        <dbReference type="Pfam" id="PF04932"/>
    </source>
</evidence>
<evidence type="ECO:0000256" key="4">
    <source>
        <dbReference type="ARBA" id="ARBA00023136"/>
    </source>
</evidence>
<feature type="domain" description="O-antigen ligase-related" evidence="6">
    <location>
        <begin position="187"/>
        <end position="335"/>
    </location>
</feature>
<feature type="transmembrane region" description="Helical" evidence="5">
    <location>
        <begin position="324"/>
        <end position="345"/>
    </location>
</feature>
<gene>
    <name evidence="7" type="ORF">SAMN02745911_3092</name>
</gene>
<feature type="transmembrane region" description="Helical" evidence="5">
    <location>
        <begin position="156"/>
        <end position="174"/>
    </location>
</feature>
<dbReference type="Pfam" id="PF04932">
    <property type="entry name" value="Wzy_C"/>
    <property type="match status" value="1"/>
</dbReference>
<evidence type="ECO:0000313" key="7">
    <source>
        <dbReference type="EMBL" id="SHJ71503.1"/>
    </source>
</evidence>
<feature type="transmembrane region" description="Helical" evidence="5">
    <location>
        <begin position="204"/>
        <end position="223"/>
    </location>
</feature>
<feature type="transmembrane region" description="Helical" evidence="5">
    <location>
        <begin position="58"/>
        <end position="81"/>
    </location>
</feature>
<name>A0ABY1INX6_9HYPH</name>
<dbReference type="InterPro" id="IPR051533">
    <property type="entry name" value="WaaL-like"/>
</dbReference>
<dbReference type="PANTHER" id="PTHR37422">
    <property type="entry name" value="TEICHURONIC ACID BIOSYNTHESIS PROTEIN TUAE"/>
    <property type="match status" value="1"/>
</dbReference>
<evidence type="ECO:0000256" key="3">
    <source>
        <dbReference type="ARBA" id="ARBA00022989"/>
    </source>
</evidence>
<dbReference type="InterPro" id="IPR007016">
    <property type="entry name" value="O-antigen_ligase-rel_domated"/>
</dbReference>
<accession>A0ABY1INX6</accession>
<keyword evidence="4 5" id="KW-0472">Membrane</keyword>
<comment type="subcellular location">
    <subcellularLocation>
        <location evidence="1">Membrane</location>
        <topology evidence="1">Multi-pass membrane protein</topology>
    </subcellularLocation>
</comment>
<evidence type="ECO:0000256" key="2">
    <source>
        <dbReference type="ARBA" id="ARBA00022692"/>
    </source>
</evidence>
<feature type="transmembrane region" description="Helical" evidence="5">
    <location>
        <begin position="357"/>
        <end position="375"/>
    </location>
</feature>
<dbReference type="Proteomes" id="UP000184290">
    <property type="component" value="Unassembled WGS sequence"/>
</dbReference>
<feature type="transmembrane region" description="Helical" evidence="5">
    <location>
        <begin position="381"/>
        <end position="399"/>
    </location>
</feature>
<keyword evidence="3 5" id="KW-1133">Transmembrane helix</keyword>
<feature type="transmembrane region" description="Helical" evidence="5">
    <location>
        <begin position="118"/>
        <end position="136"/>
    </location>
</feature>
<feature type="transmembrane region" description="Helical" evidence="5">
    <location>
        <begin position="20"/>
        <end position="46"/>
    </location>
</feature>
<evidence type="ECO:0000313" key="8">
    <source>
        <dbReference type="Proteomes" id="UP000184290"/>
    </source>
</evidence>
<proteinExistence type="predicted"/>
<protein>
    <submittedName>
        <fullName evidence="7">Exopolysaccharide production protein ExoQ</fullName>
    </submittedName>
</protein>
<keyword evidence="8" id="KW-1185">Reference proteome</keyword>
<feature type="transmembrane region" description="Helical" evidence="5">
    <location>
        <begin position="230"/>
        <end position="252"/>
    </location>
</feature>